<keyword evidence="2" id="KW-1185">Reference proteome</keyword>
<dbReference type="OrthoDB" id="203934at2157"/>
<name>D2RTD2_HALTV</name>
<protein>
    <submittedName>
        <fullName evidence="1">Uncharacterized protein</fullName>
    </submittedName>
</protein>
<dbReference type="EMBL" id="CP001860">
    <property type="protein sequence ID" value="ADB58975.1"/>
    <property type="molecule type" value="Genomic_DNA"/>
</dbReference>
<dbReference type="GeneID" id="8740637"/>
<dbReference type="RefSeq" id="WP_012941308.1">
    <property type="nucleotide sequence ID" value="NC_013743.1"/>
</dbReference>
<reference evidence="1 2" key="1">
    <citation type="journal article" date="2010" name="Stand. Genomic Sci.">
        <title>Complete genome sequence of Haloterrigena turkmenica type strain (4k).</title>
        <authorList>
            <person name="Saunders E."/>
            <person name="Tindall B.J."/>
            <person name="Fahnrich R."/>
            <person name="Lapidus A."/>
            <person name="Copeland A."/>
            <person name="Del Rio T.G."/>
            <person name="Lucas S."/>
            <person name="Chen F."/>
            <person name="Tice H."/>
            <person name="Cheng J.F."/>
            <person name="Han C."/>
            <person name="Detter J.C."/>
            <person name="Bruce D."/>
            <person name="Goodwin L."/>
            <person name="Chain P."/>
            <person name="Pitluck S."/>
            <person name="Pati A."/>
            <person name="Ivanova N."/>
            <person name="Mavromatis K."/>
            <person name="Chen A."/>
            <person name="Palaniappan K."/>
            <person name="Land M."/>
            <person name="Hauser L."/>
            <person name="Chang Y.J."/>
            <person name="Jeffries C.D."/>
            <person name="Brettin T."/>
            <person name="Rohde M."/>
            <person name="Goker M."/>
            <person name="Bristow J."/>
            <person name="Eisen J.A."/>
            <person name="Markowitz V."/>
            <person name="Hugenholtz P."/>
            <person name="Klenk H.P."/>
            <person name="Kyrpides N.C."/>
        </authorList>
    </citation>
    <scope>NUCLEOTIDE SEQUENCE [LARGE SCALE GENOMIC DNA]</scope>
    <source>
        <strain evidence="2">ATCC 51198 / DSM 5511 / JCM 9101 / NCIMB 13204 / VKM B-1734 / 4k</strain>
    </source>
</reference>
<proteinExistence type="predicted"/>
<dbReference type="AlphaFoldDB" id="D2RTD2"/>
<gene>
    <name evidence="1" type="ordered locus">Htur_0074</name>
</gene>
<accession>D2RTD2</accession>
<dbReference type="KEGG" id="htu:Htur_0074"/>
<organism evidence="1 2">
    <name type="scientific">Haloterrigena turkmenica (strain ATCC 51198 / DSM 5511 / JCM 9101 / NCIMB 13204 / VKM B-1734 / 4k)</name>
    <name type="common">Halococcus turkmenicus</name>
    <dbReference type="NCBI Taxonomy" id="543526"/>
    <lineage>
        <taxon>Archaea</taxon>
        <taxon>Methanobacteriati</taxon>
        <taxon>Methanobacteriota</taxon>
        <taxon>Stenosarchaea group</taxon>
        <taxon>Halobacteria</taxon>
        <taxon>Halobacteriales</taxon>
        <taxon>Natrialbaceae</taxon>
        <taxon>Haloterrigena</taxon>
    </lineage>
</organism>
<evidence type="ECO:0000313" key="2">
    <source>
        <dbReference type="Proteomes" id="UP000001903"/>
    </source>
</evidence>
<evidence type="ECO:0000313" key="1">
    <source>
        <dbReference type="EMBL" id="ADB58975.1"/>
    </source>
</evidence>
<dbReference type="eggNOG" id="arCOG11427">
    <property type="taxonomic scope" value="Archaea"/>
</dbReference>
<dbReference type="Proteomes" id="UP000001903">
    <property type="component" value="Chromosome"/>
</dbReference>
<dbReference type="STRING" id="543526.Htur_0074"/>
<dbReference type="HOGENOM" id="CLU_2190980_0_0_2"/>
<sequence length="108" mass="11776">MVQDDPGQILVFTYDYEAGEDFEVLSQLETSTTVQILQTAEEETVPEISQPDEYVGHVVRYQVDGGPVSPTTLVFIRNGSISTGETGTLGEEATMFSPTLNLLSTDVE</sequence>